<evidence type="ECO:0000313" key="2">
    <source>
        <dbReference type="EMBL" id="VAX12157.1"/>
    </source>
</evidence>
<accession>A0A3B1C5H6</accession>
<dbReference type="SUPFAM" id="SSF52540">
    <property type="entry name" value="P-loop containing nucleoside triphosphate hydrolases"/>
    <property type="match status" value="1"/>
</dbReference>
<reference evidence="2" key="1">
    <citation type="submission" date="2018-06" db="EMBL/GenBank/DDBJ databases">
        <authorList>
            <person name="Zhirakovskaya E."/>
        </authorList>
    </citation>
    <scope>NUCLEOTIDE SEQUENCE</scope>
</reference>
<dbReference type="InterPro" id="IPR027417">
    <property type="entry name" value="P-loop_NTPase"/>
</dbReference>
<sequence>MREQNNPGFIVVEGPIGVGKTTLARRLADSFHSDLLLEGLEDNPFLRQFYEDPRSAALQTQLFFLFQRGEQIRSLRQADMFQPVRIADFIMEKDRLFAELTLDSEEFKLYEQVYSHVTANVTADAPRPDLVVYLQAPVEVLKKRISERGREFERTLDVDYLQKLSESYMHFFHNYNDAPLLIVNATELDFAHNDDDYSLLLAQIKRIKTGRHYFNPTSSLELRA</sequence>
<dbReference type="EC" id="2.7.1.76" evidence="2"/>
<dbReference type="PANTHER" id="PTHR10513:SF46">
    <property type="entry name" value="DEOXYGUANOSINE KINASE"/>
    <property type="match status" value="1"/>
</dbReference>
<dbReference type="Gene3D" id="3.40.50.300">
    <property type="entry name" value="P-loop containing nucleotide triphosphate hydrolases"/>
    <property type="match status" value="1"/>
</dbReference>
<dbReference type="GO" id="GO:0005524">
    <property type="term" value="F:ATP binding"/>
    <property type="evidence" value="ECO:0007669"/>
    <property type="project" value="InterPro"/>
</dbReference>
<gene>
    <name evidence="2" type="ORF">MNBD_GAMMA24-1992</name>
</gene>
<dbReference type="InterPro" id="IPR002624">
    <property type="entry name" value="DCK/DGK"/>
</dbReference>
<keyword evidence="2" id="KW-0808">Transferase</keyword>
<evidence type="ECO:0000259" key="1">
    <source>
        <dbReference type="Pfam" id="PF01712"/>
    </source>
</evidence>
<organism evidence="2">
    <name type="scientific">hydrothermal vent metagenome</name>
    <dbReference type="NCBI Taxonomy" id="652676"/>
    <lineage>
        <taxon>unclassified sequences</taxon>
        <taxon>metagenomes</taxon>
        <taxon>ecological metagenomes</taxon>
    </lineage>
</organism>
<dbReference type="InterPro" id="IPR031314">
    <property type="entry name" value="DNK_dom"/>
</dbReference>
<proteinExistence type="predicted"/>
<dbReference type="PIRSF" id="PIRSF000705">
    <property type="entry name" value="DNK"/>
    <property type="match status" value="1"/>
</dbReference>
<protein>
    <submittedName>
        <fullName evidence="2">Deoxyadenosine kinase @ Deoxyguanosine kinase</fullName>
        <ecNumber evidence="2">2.7.1.113</ecNumber>
        <ecNumber evidence="2">2.7.1.76</ecNumber>
    </submittedName>
</protein>
<dbReference type="GO" id="GO:0004136">
    <property type="term" value="F:deoxyadenosine kinase activity"/>
    <property type="evidence" value="ECO:0007669"/>
    <property type="project" value="UniProtKB-EC"/>
</dbReference>
<dbReference type="PANTHER" id="PTHR10513">
    <property type="entry name" value="DEOXYNUCLEOSIDE KINASE"/>
    <property type="match status" value="1"/>
</dbReference>
<name>A0A3B1C5H6_9ZZZZ</name>
<dbReference type="CDD" id="cd01673">
    <property type="entry name" value="dNK"/>
    <property type="match status" value="1"/>
</dbReference>
<dbReference type="AlphaFoldDB" id="A0A3B1C5H6"/>
<dbReference type="EC" id="2.7.1.113" evidence="2"/>
<dbReference type="GO" id="GO:0005737">
    <property type="term" value="C:cytoplasm"/>
    <property type="evidence" value="ECO:0007669"/>
    <property type="project" value="TreeGrafter"/>
</dbReference>
<dbReference type="Pfam" id="PF01712">
    <property type="entry name" value="dNK"/>
    <property type="match status" value="1"/>
</dbReference>
<keyword evidence="2" id="KW-0418">Kinase</keyword>
<dbReference type="InterPro" id="IPR050566">
    <property type="entry name" value="Deoxyribonucleoside_kinase"/>
</dbReference>
<dbReference type="GO" id="GO:0004138">
    <property type="term" value="F:deoxyguanosine kinase activity"/>
    <property type="evidence" value="ECO:0007669"/>
    <property type="project" value="UniProtKB-EC"/>
</dbReference>
<feature type="domain" description="Deoxynucleoside kinase" evidence="1">
    <location>
        <begin position="10"/>
        <end position="206"/>
    </location>
</feature>
<dbReference type="EMBL" id="UOFZ01000017">
    <property type="protein sequence ID" value="VAX12157.1"/>
    <property type="molecule type" value="Genomic_DNA"/>
</dbReference>